<protein>
    <submittedName>
        <fullName evidence="1">T9SS type B sorting domain-containing protein</fullName>
    </submittedName>
</protein>
<name>A0ABY9Y151_9FLAO</name>
<organism evidence="1 2">
    <name type="scientific">Thalassobellus suaedae</name>
    <dbReference type="NCBI Taxonomy" id="3074124"/>
    <lineage>
        <taxon>Bacteria</taxon>
        <taxon>Pseudomonadati</taxon>
        <taxon>Bacteroidota</taxon>
        <taxon>Flavobacteriia</taxon>
        <taxon>Flavobacteriales</taxon>
        <taxon>Flavobacteriaceae</taxon>
        <taxon>Thalassobellus</taxon>
    </lineage>
</organism>
<accession>A0ABY9Y151</accession>
<proteinExistence type="predicted"/>
<dbReference type="NCBIfam" id="TIGR04131">
    <property type="entry name" value="Bac_Flav_CTERM"/>
    <property type="match status" value="1"/>
</dbReference>
<dbReference type="Pfam" id="PF13585">
    <property type="entry name" value="CHU_C"/>
    <property type="match status" value="1"/>
</dbReference>
<evidence type="ECO:0000313" key="1">
    <source>
        <dbReference type="EMBL" id="WNH11968.1"/>
    </source>
</evidence>
<dbReference type="EMBL" id="CP134536">
    <property type="protein sequence ID" value="WNH11968.1"/>
    <property type="molecule type" value="Genomic_DNA"/>
</dbReference>
<sequence>MDIWNHIILTLLVYCFFNLYANGQSGSGKFCINAEPLCGASQFYYSNSSGYSIAESGPDYGCVLAQLNPSWFYMQISQDGDIQLKIEQSTTIGGTPDLDVDFVIYGPFNDPEKPCVVDLTFENIVDCNYLPDFVEYVNIPSTSAGEYYLLLITNFSLAPGFITVTQTAGSATTNCIFLEDYNIVEEKACSGDVLTLNAITQNAESYIWYEKNENVQSGFEIINGANTETYEVNTSNEYRVEVFDVNNVLIEKLQFNVFFLETPKVPTTILDYSLCDIENDGLEVFDLGFMDSKVLNGLSPLDYSVSYYSSLTEANSAKNQLPILYINTQISEIIYVRIDNITSNDIVCFEVGSFNIKLNPIPEIILEDNYIFCVNLNGTEEISTPPIIDTGLSNTEYQFTWYFNNVVLQNESKSTLIVSQEGVYTIEVLNLTTNCSYMSSTVVNISSPPTVSASVTSHAFIEQNVISATAFGEGFQDYEFNLDGGPWQLEGTFNNVSFGEHTVKARDINGCGTSSKNIVVMDYPLYFTPNGDGEHDTWNIVGISNQLQAEIRVYNRYGKLIKQLSPSGLGWDGTYNGKPLPTDDYWFTITFFEPKDGTLKQFKSHFALRR</sequence>
<dbReference type="RefSeq" id="WP_415861949.1">
    <property type="nucleotide sequence ID" value="NZ_CP134536.1"/>
</dbReference>
<keyword evidence="2" id="KW-1185">Reference proteome</keyword>
<gene>
    <name evidence="1" type="ORF">RHP49_13825</name>
</gene>
<evidence type="ECO:0000313" key="2">
    <source>
        <dbReference type="Proteomes" id="UP001303407"/>
    </source>
</evidence>
<dbReference type="InterPro" id="IPR026341">
    <property type="entry name" value="T9SS_type_B"/>
</dbReference>
<reference evidence="1 2" key="1">
    <citation type="submission" date="2023-09" db="EMBL/GenBank/DDBJ databases">
        <title>Thalassobella suaedae gen. nov., sp. nov., a marine bacterium of the family Flavobacteriaceae isolated from a halophyte Suaeda japonica.</title>
        <authorList>
            <person name="Lee S.Y."/>
            <person name="Hwang C.Y."/>
        </authorList>
    </citation>
    <scope>NUCLEOTIDE SEQUENCE [LARGE SCALE GENOMIC DNA]</scope>
    <source>
        <strain evidence="1 2">HL-DH10</strain>
    </source>
</reference>
<dbReference type="Proteomes" id="UP001303407">
    <property type="component" value="Chromosome"/>
</dbReference>